<dbReference type="AlphaFoldDB" id="A0A3P6S2D7"/>
<organism evidence="2 3">
    <name type="scientific">Cylicostephanus goldi</name>
    <name type="common">Nematode worm</name>
    <dbReference type="NCBI Taxonomy" id="71465"/>
    <lineage>
        <taxon>Eukaryota</taxon>
        <taxon>Metazoa</taxon>
        <taxon>Ecdysozoa</taxon>
        <taxon>Nematoda</taxon>
        <taxon>Chromadorea</taxon>
        <taxon>Rhabditida</taxon>
        <taxon>Rhabditina</taxon>
        <taxon>Rhabditomorpha</taxon>
        <taxon>Strongyloidea</taxon>
        <taxon>Strongylidae</taxon>
        <taxon>Cylicostephanus</taxon>
    </lineage>
</organism>
<reference evidence="2 3" key="1">
    <citation type="submission" date="2018-11" db="EMBL/GenBank/DDBJ databases">
        <authorList>
            <consortium name="Pathogen Informatics"/>
        </authorList>
    </citation>
    <scope>NUCLEOTIDE SEQUENCE [LARGE SCALE GENOMIC DNA]</scope>
</reference>
<evidence type="ECO:0000313" key="2">
    <source>
        <dbReference type="EMBL" id="VDK66137.1"/>
    </source>
</evidence>
<keyword evidence="3" id="KW-1185">Reference proteome</keyword>
<proteinExistence type="predicted"/>
<accession>A0A3P6S2D7</accession>
<feature type="region of interest" description="Disordered" evidence="1">
    <location>
        <begin position="1"/>
        <end position="43"/>
    </location>
</feature>
<dbReference type="EMBL" id="UYRV01019519">
    <property type="protein sequence ID" value="VDK66137.1"/>
    <property type="molecule type" value="Genomic_DNA"/>
</dbReference>
<feature type="compositionally biased region" description="Acidic residues" evidence="1">
    <location>
        <begin position="32"/>
        <end position="43"/>
    </location>
</feature>
<gene>
    <name evidence="2" type="ORF">CGOC_LOCUS6136</name>
</gene>
<sequence>MDASRTEATSIYRLPKVKQSVSTESILGPEGELAEQQESDEDTCELVRRAELMKPASDLRRMVAVEKDNREKDTKKKSLSSAKTARAITPPSKRRDIDEGLATAVLSLDALLRTPLSESPVQGSLLSLYSSKTLISKMEEQH</sequence>
<protein>
    <submittedName>
        <fullName evidence="2">Uncharacterized protein</fullName>
    </submittedName>
</protein>
<feature type="region of interest" description="Disordered" evidence="1">
    <location>
        <begin position="60"/>
        <end position="95"/>
    </location>
</feature>
<evidence type="ECO:0000313" key="3">
    <source>
        <dbReference type="Proteomes" id="UP000271889"/>
    </source>
</evidence>
<name>A0A3P6S2D7_CYLGO</name>
<evidence type="ECO:0000256" key="1">
    <source>
        <dbReference type="SAM" id="MobiDB-lite"/>
    </source>
</evidence>
<feature type="compositionally biased region" description="Basic and acidic residues" evidence="1">
    <location>
        <begin position="60"/>
        <end position="76"/>
    </location>
</feature>
<dbReference type="Proteomes" id="UP000271889">
    <property type="component" value="Unassembled WGS sequence"/>
</dbReference>
<dbReference type="OrthoDB" id="5894972at2759"/>